<keyword evidence="1" id="KW-0732">Signal</keyword>
<dbReference type="EMBL" id="CAOJ01009612">
    <property type="protein sequence ID" value="CCO32290.1"/>
    <property type="molecule type" value="Genomic_DNA"/>
</dbReference>
<accession>M5C041</accession>
<evidence type="ECO:0000313" key="3">
    <source>
        <dbReference type="Proteomes" id="UP000012065"/>
    </source>
</evidence>
<evidence type="ECO:0000313" key="2">
    <source>
        <dbReference type="EMBL" id="CCO32290.1"/>
    </source>
</evidence>
<dbReference type="Gene3D" id="3.30.465.10">
    <property type="match status" value="1"/>
</dbReference>
<reference evidence="2 3" key="1">
    <citation type="journal article" date="2013" name="J. Biotechnol.">
        <title>Establishment and interpretation of the genome sequence of the phytopathogenic fungus Rhizoctonia solani AG1-IB isolate 7/3/14.</title>
        <authorList>
            <person name="Wibberg D.W."/>
            <person name="Jelonek L.J."/>
            <person name="Rupp O.R."/>
            <person name="Hennig M.H."/>
            <person name="Eikmeyer F.E."/>
            <person name="Goesmann A.G."/>
            <person name="Hartmann A.H."/>
            <person name="Borriss R.B."/>
            <person name="Grosch R.G."/>
            <person name="Puehler A.P."/>
            <person name="Schlueter A.S."/>
        </authorList>
    </citation>
    <scope>NUCLEOTIDE SEQUENCE [LARGE SCALE GENOMIC DNA]</scope>
    <source>
        <strain evidence="3">AG1-IB / isolate 7/3/14</strain>
    </source>
</reference>
<dbReference type="AlphaFoldDB" id="M5C041"/>
<dbReference type="InterPro" id="IPR036318">
    <property type="entry name" value="FAD-bd_PCMH-like_sf"/>
</dbReference>
<organism evidence="2 3">
    <name type="scientific">Thanatephorus cucumeris (strain AG1-IB / isolate 7/3/14)</name>
    <name type="common">Lettuce bottom rot fungus</name>
    <name type="synonym">Rhizoctonia solani</name>
    <dbReference type="NCBI Taxonomy" id="1108050"/>
    <lineage>
        <taxon>Eukaryota</taxon>
        <taxon>Fungi</taxon>
        <taxon>Dikarya</taxon>
        <taxon>Basidiomycota</taxon>
        <taxon>Agaricomycotina</taxon>
        <taxon>Agaricomycetes</taxon>
        <taxon>Cantharellales</taxon>
        <taxon>Ceratobasidiaceae</taxon>
        <taxon>Rhizoctonia</taxon>
        <taxon>Rhizoctonia solani AG-1</taxon>
    </lineage>
</organism>
<comment type="caution">
    <text evidence="2">The sequence shown here is derived from an EMBL/GenBank/DDBJ whole genome shotgun (WGS) entry which is preliminary data.</text>
</comment>
<evidence type="ECO:0000256" key="1">
    <source>
        <dbReference type="SAM" id="SignalP"/>
    </source>
</evidence>
<dbReference type="HOGENOM" id="CLU_066494_1_0_1"/>
<sequence length="278" mass="29385">MPLPTLYALALLLAGPLGARGETGPLDLSQSDWNAFNVTVGGHLGRGVPFARGCFDKAGFGVGPAAPGTECSTVQAKYADSAFRAQLYGPRQTTQWEICQKTNEGCLLDSENPSNASAYSPPAVCHQGSVSPYYVDIRSSDHVAKAFRFSKKTGIPLSIKNTGHDLIGRSSAPGTLALWTQNIKYISYSASFVPKGCDSEYKGVPVLTYGAGQDMDGLFLFAEQHNVTFIGGSWGTVGAAGGWVQVILGSQSRSLSLCLTLQAGRGSLGAYEYVWARG</sequence>
<dbReference type="InterPro" id="IPR016169">
    <property type="entry name" value="FAD-bd_PCMH_sub2"/>
</dbReference>
<protein>
    <recommendedName>
        <fullName evidence="4">FAD linked oxidase N-terminal domain-containing protein</fullName>
    </recommendedName>
</protein>
<dbReference type="Proteomes" id="UP000012065">
    <property type="component" value="Unassembled WGS sequence"/>
</dbReference>
<proteinExistence type="predicted"/>
<evidence type="ECO:0008006" key="4">
    <source>
        <dbReference type="Google" id="ProtNLM"/>
    </source>
</evidence>
<feature type="chain" id="PRO_5004063728" description="FAD linked oxidase N-terminal domain-containing protein" evidence="1">
    <location>
        <begin position="22"/>
        <end position="278"/>
    </location>
</feature>
<name>M5C041_THACB</name>
<dbReference type="GO" id="GO:0050660">
    <property type="term" value="F:flavin adenine dinucleotide binding"/>
    <property type="evidence" value="ECO:0007669"/>
    <property type="project" value="InterPro"/>
</dbReference>
<feature type="signal peptide" evidence="1">
    <location>
        <begin position="1"/>
        <end position="21"/>
    </location>
</feature>
<gene>
    <name evidence="2" type="ORF">BN14_06346</name>
</gene>
<dbReference type="SUPFAM" id="SSF56176">
    <property type="entry name" value="FAD-binding/transporter-associated domain-like"/>
    <property type="match status" value="1"/>
</dbReference>